<organism evidence="1 2">
    <name type="scientific">Limimaricola litoreus</name>
    <dbReference type="NCBI Taxonomy" id="2955316"/>
    <lineage>
        <taxon>Bacteria</taxon>
        <taxon>Pseudomonadati</taxon>
        <taxon>Pseudomonadota</taxon>
        <taxon>Alphaproteobacteria</taxon>
        <taxon>Rhodobacterales</taxon>
        <taxon>Paracoccaceae</taxon>
        <taxon>Limimaricola</taxon>
    </lineage>
</organism>
<dbReference type="EMBL" id="JAMYXC010000123">
    <property type="protein sequence ID" value="MCP1168478.1"/>
    <property type="molecule type" value="Genomic_DNA"/>
</dbReference>
<gene>
    <name evidence="1" type="ORF">NHG85_08050</name>
</gene>
<dbReference type="AlphaFoldDB" id="A0A9X2JNJ4"/>
<proteinExistence type="predicted"/>
<comment type="caution">
    <text evidence="1">The sequence shown here is derived from an EMBL/GenBank/DDBJ whole genome shotgun (WGS) entry which is preliminary data.</text>
</comment>
<name>A0A9X2JNJ4_9RHOB</name>
<dbReference type="Proteomes" id="UP001139477">
    <property type="component" value="Unassembled WGS sequence"/>
</dbReference>
<dbReference type="Gene3D" id="1.10.1040.50">
    <property type="match status" value="1"/>
</dbReference>
<dbReference type="InterPro" id="IPR008927">
    <property type="entry name" value="6-PGluconate_DH-like_C_sf"/>
</dbReference>
<evidence type="ECO:0000313" key="2">
    <source>
        <dbReference type="Proteomes" id="UP001139477"/>
    </source>
</evidence>
<accession>A0A9X2JNJ4</accession>
<feature type="non-terminal residue" evidence="1">
    <location>
        <position position="1"/>
    </location>
</feature>
<dbReference type="SUPFAM" id="SSF48179">
    <property type="entry name" value="6-phosphogluconate dehydrogenase C-terminal domain-like"/>
    <property type="match status" value="1"/>
</dbReference>
<sequence length="70" mass="7561">VHGLGWSRLSGGPFYEARQAGIGALVERMQRWSREDPVFDVPPLLRAALESGDDIDAALRRGKAGAVRTG</sequence>
<protein>
    <submittedName>
        <fullName evidence="1">Uncharacterized protein</fullName>
    </submittedName>
</protein>
<reference evidence="1" key="1">
    <citation type="submission" date="2022-06" db="EMBL/GenBank/DDBJ databases">
        <title>Limimaricola sediminis sp. nov., isolated from an intertidal sediment.</title>
        <authorList>
            <person name="Shao X."/>
        </authorList>
    </citation>
    <scope>NUCLEOTIDE SEQUENCE</scope>
    <source>
        <strain evidence="1">ASW11-118</strain>
    </source>
</reference>
<keyword evidence="2" id="KW-1185">Reference proteome</keyword>
<evidence type="ECO:0000313" key="1">
    <source>
        <dbReference type="EMBL" id="MCP1168478.1"/>
    </source>
</evidence>